<dbReference type="AlphaFoldDB" id="A0A8J3Z6H8"/>
<gene>
    <name evidence="2" type="ORF">Vau01_053580</name>
</gene>
<comment type="caution">
    <text evidence="2">The sequence shown here is derived from an EMBL/GenBank/DDBJ whole genome shotgun (WGS) entry which is preliminary data.</text>
</comment>
<dbReference type="SUPFAM" id="SSF56601">
    <property type="entry name" value="beta-lactamase/transpeptidase-like"/>
    <property type="match status" value="1"/>
</dbReference>
<dbReference type="Pfam" id="PF00144">
    <property type="entry name" value="Beta-lactamase"/>
    <property type="match status" value="1"/>
</dbReference>
<dbReference type="InterPro" id="IPR001466">
    <property type="entry name" value="Beta-lactam-related"/>
</dbReference>
<protein>
    <submittedName>
        <fullName evidence="2">Serine hydrolase</fullName>
    </submittedName>
</protein>
<name>A0A8J3Z6H8_9ACTN</name>
<dbReference type="EMBL" id="BOPG01000033">
    <property type="protein sequence ID" value="GIJ57842.1"/>
    <property type="molecule type" value="Genomic_DNA"/>
</dbReference>
<feature type="domain" description="Beta-lactamase-related" evidence="1">
    <location>
        <begin position="22"/>
        <end position="283"/>
    </location>
</feature>
<accession>A0A8J3Z6H8</accession>
<keyword evidence="3" id="KW-1185">Reference proteome</keyword>
<dbReference type="InterPro" id="IPR050491">
    <property type="entry name" value="AmpC-like"/>
</dbReference>
<dbReference type="Gene3D" id="3.40.710.10">
    <property type="entry name" value="DD-peptidase/beta-lactamase superfamily"/>
    <property type="match status" value="1"/>
</dbReference>
<reference evidence="2" key="1">
    <citation type="submission" date="2021-01" db="EMBL/GenBank/DDBJ databases">
        <title>Whole genome shotgun sequence of Virgisporangium aurantiacum NBRC 16421.</title>
        <authorList>
            <person name="Komaki H."/>
            <person name="Tamura T."/>
        </authorList>
    </citation>
    <scope>NUCLEOTIDE SEQUENCE</scope>
    <source>
        <strain evidence="2">NBRC 16421</strain>
    </source>
</reference>
<keyword evidence="2" id="KW-0378">Hydrolase</keyword>
<dbReference type="Proteomes" id="UP000612585">
    <property type="component" value="Unassembled WGS sequence"/>
</dbReference>
<dbReference type="RefSeq" id="WP_203997616.1">
    <property type="nucleotide sequence ID" value="NZ_BOPG01000033.1"/>
</dbReference>
<evidence type="ECO:0000259" key="1">
    <source>
        <dbReference type="Pfam" id="PF00144"/>
    </source>
</evidence>
<evidence type="ECO:0000313" key="3">
    <source>
        <dbReference type="Proteomes" id="UP000612585"/>
    </source>
</evidence>
<dbReference type="GO" id="GO:0016787">
    <property type="term" value="F:hydrolase activity"/>
    <property type="evidence" value="ECO:0007669"/>
    <property type="project" value="UniProtKB-KW"/>
</dbReference>
<sequence>MLQATALLDGAGDPSVEGSVQPFPIYSVTKTVLAVQVLQLGLDLSTPVSRWLPRLPGAADITVAHLLGHTSGLPSYAPEYDVAVRAGEAPWPDESYVDLAARRGLLFRPGAGWNYSNVGYLALRRIVEAERGQPWAAAVRQTVLAPAGLAATFPLSTVDDLRRVAPSTSAYLGDAAVADAYHPGWVAHGLLAATAGDLARLLRACLATDTLLAAPAREAMTRLRPLDVPGRPLHPSPGYGLGVMGSRQTHVVGHTGEGPGYAAAAYLVPRYNRVVAVLVAVEDQSLAEEQILNLASTDARHPATRPPSPEIN</sequence>
<dbReference type="PANTHER" id="PTHR46825">
    <property type="entry name" value="D-ALANYL-D-ALANINE-CARBOXYPEPTIDASE/ENDOPEPTIDASE AMPH"/>
    <property type="match status" value="1"/>
</dbReference>
<organism evidence="2 3">
    <name type="scientific">Virgisporangium aurantiacum</name>
    <dbReference type="NCBI Taxonomy" id="175570"/>
    <lineage>
        <taxon>Bacteria</taxon>
        <taxon>Bacillati</taxon>
        <taxon>Actinomycetota</taxon>
        <taxon>Actinomycetes</taxon>
        <taxon>Micromonosporales</taxon>
        <taxon>Micromonosporaceae</taxon>
        <taxon>Virgisporangium</taxon>
    </lineage>
</organism>
<dbReference type="InterPro" id="IPR012338">
    <property type="entry name" value="Beta-lactam/transpept-like"/>
</dbReference>
<dbReference type="PANTHER" id="PTHR46825:SF7">
    <property type="entry name" value="D-ALANYL-D-ALANINE CARBOXYPEPTIDASE"/>
    <property type="match status" value="1"/>
</dbReference>
<proteinExistence type="predicted"/>
<evidence type="ECO:0000313" key="2">
    <source>
        <dbReference type="EMBL" id="GIJ57842.1"/>
    </source>
</evidence>